<comment type="similarity">
    <text evidence="1 8 9">Belongs to the universal ribosomal protein uS3 family.</text>
</comment>
<dbReference type="InterPro" id="IPR015946">
    <property type="entry name" value="KH_dom-like_a/b"/>
</dbReference>
<name>E0TJR6_KARMC</name>
<dbReference type="InterPro" id="IPR001351">
    <property type="entry name" value="Ribosomal_uS3_C"/>
</dbReference>
<dbReference type="Pfam" id="PF00189">
    <property type="entry name" value="Ribosomal_S3_C"/>
    <property type="match status" value="1"/>
</dbReference>
<evidence type="ECO:0000256" key="2">
    <source>
        <dbReference type="ARBA" id="ARBA00022730"/>
    </source>
</evidence>
<dbReference type="SUPFAM" id="SSF54821">
    <property type="entry name" value="Ribosomal protein S3 C-terminal domain"/>
    <property type="match status" value="1"/>
</dbReference>
<evidence type="ECO:0000256" key="3">
    <source>
        <dbReference type="ARBA" id="ARBA00022884"/>
    </source>
</evidence>
<evidence type="ECO:0000256" key="4">
    <source>
        <dbReference type="ARBA" id="ARBA00022980"/>
    </source>
</evidence>
<dbReference type="GO" id="GO:0006412">
    <property type="term" value="P:translation"/>
    <property type="evidence" value="ECO:0007669"/>
    <property type="project" value="UniProtKB-UniRule"/>
</dbReference>
<dbReference type="FunFam" id="3.30.300.20:FF:000001">
    <property type="entry name" value="30S ribosomal protein S3"/>
    <property type="match status" value="1"/>
</dbReference>
<dbReference type="InterPro" id="IPR057258">
    <property type="entry name" value="Ribosomal_uS3"/>
</dbReference>
<dbReference type="STRING" id="706194.SMCARI_247"/>
<dbReference type="InterPro" id="IPR004044">
    <property type="entry name" value="KH_dom_type_2"/>
</dbReference>
<sequence length="225" mass="26199">MGHKVNTLSNRLGLIVGWQSIWCSNYPDRIKEDFKIRKYIENRLPKPKIYISRIYIERTLNRINITISTSRPAIIIGKGGDEIEKIKKEIEHFTYKEIKINIFEIKKPELDAVLVSKSIARKLESKSSYKKSIKICISSALRLNAEGIKIKISGRLNGAEMARTETYKEGRIPLSTFRADIDYYMTESHTDYGLIGIKVWIMKGEIYGKKKIYNIFKYKQVNKKK</sequence>
<evidence type="ECO:0000313" key="11">
    <source>
        <dbReference type="EMBL" id="ADM90043.1"/>
    </source>
</evidence>
<evidence type="ECO:0000313" key="12">
    <source>
        <dbReference type="Proteomes" id="UP000002231"/>
    </source>
</evidence>
<keyword evidence="2 8" id="KW-0699">rRNA-binding</keyword>
<dbReference type="SUPFAM" id="SSF54814">
    <property type="entry name" value="Prokaryotic type KH domain (KH-domain type II)"/>
    <property type="match status" value="1"/>
</dbReference>
<proteinExistence type="inferred from homology"/>
<dbReference type="EMBL" id="CP002163">
    <property type="protein sequence ID" value="ADM90043.1"/>
    <property type="molecule type" value="Genomic_DNA"/>
</dbReference>
<dbReference type="PROSITE" id="PS50823">
    <property type="entry name" value="KH_TYPE_2"/>
    <property type="match status" value="1"/>
</dbReference>
<dbReference type="InterPro" id="IPR018280">
    <property type="entry name" value="Ribosomal_uS3_CS"/>
</dbReference>
<gene>
    <name evidence="8 11" type="primary">rpsC</name>
    <name evidence="11" type="ordered locus">SMCARI_247</name>
</gene>
<dbReference type="GO" id="GO:0019843">
    <property type="term" value="F:rRNA binding"/>
    <property type="evidence" value="ECO:0007669"/>
    <property type="project" value="UniProtKB-UniRule"/>
</dbReference>
<dbReference type="NCBIfam" id="TIGR01009">
    <property type="entry name" value="rpsC_bact"/>
    <property type="match status" value="1"/>
</dbReference>
<keyword evidence="12" id="KW-1185">Reference proteome</keyword>
<dbReference type="GO" id="GO:0022627">
    <property type="term" value="C:cytosolic small ribosomal subunit"/>
    <property type="evidence" value="ECO:0007669"/>
    <property type="project" value="TreeGrafter"/>
</dbReference>
<evidence type="ECO:0000256" key="8">
    <source>
        <dbReference type="HAMAP-Rule" id="MF_01309"/>
    </source>
</evidence>
<dbReference type="KEGG" id="sum:SMCARI_247"/>
<comment type="subunit">
    <text evidence="8">Part of the 30S ribosomal subunit. Forms a tight complex with proteins S10 and S14.</text>
</comment>
<dbReference type="AlphaFoldDB" id="E0TJR6"/>
<dbReference type="InterPro" id="IPR036419">
    <property type="entry name" value="Ribosomal_S3_C_sf"/>
</dbReference>
<dbReference type="PANTHER" id="PTHR11760:SF19">
    <property type="entry name" value="SMALL RIBOSOMAL SUBUNIT PROTEIN US3C"/>
    <property type="match status" value="1"/>
</dbReference>
<keyword evidence="3 8" id="KW-0694">RNA-binding</keyword>
<dbReference type="HAMAP" id="MF_01309_B">
    <property type="entry name" value="Ribosomal_uS3_B"/>
    <property type="match status" value="1"/>
</dbReference>
<evidence type="ECO:0000256" key="9">
    <source>
        <dbReference type="RuleBase" id="RU003624"/>
    </source>
</evidence>
<dbReference type="PROSITE" id="PS00548">
    <property type="entry name" value="RIBOSOMAL_S3"/>
    <property type="match status" value="1"/>
</dbReference>
<dbReference type="Gene3D" id="3.30.300.20">
    <property type="match status" value="1"/>
</dbReference>
<dbReference type="InterPro" id="IPR004087">
    <property type="entry name" value="KH_dom"/>
</dbReference>
<evidence type="ECO:0000256" key="6">
    <source>
        <dbReference type="ARBA" id="ARBA00024998"/>
    </source>
</evidence>
<dbReference type="SMART" id="SM00322">
    <property type="entry name" value="KH"/>
    <property type="match status" value="1"/>
</dbReference>
<organism evidence="11 12">
    <name type="scientific">Karelsulcia muelleri (strain CARI)</name>
    <name type="common">Sulcia muelleri</name>
    <dbReference type="NCBI Taxonomy" id="706194"/>
    <lineage>
        <taxon>Bacteria</taxon>
        <taxon>Pseudomonadati</taxon>
        <taxon>Bacteroidota</taxon>
        <taxon>Flavobacteriia</taxon>
        <taxon>Flavobacteriales</taxon>
        <taxon>Candidatus Karelsulcia</taxon>
    </lineage>
</organism>
<comment type="function">
    <text evidence="6 8">Binds the lower part of the 30S subunit head. Binds mRNA in the 70S ribosome, positioning it for translation.</text>
</comment>
<keyword evidence="5 8" id="KW-0687">Ribonucleoprotein</keyword>
<evidence type="ECO:0000259" key="10">
    <source>
        <dbReference type="PROSITE" id="PS50823"/>
    </source>
</evidence>
<dbReference type="GO" id="GO:0003729">
    <property type="term" value="F:mRNA binding"/>
    <property type="evidence" value="ECO:0007669"/>
    <property type="project" value="UniProtKB-UniRule"/>
</dbReference>
<reference evidence="12" key="1">
    <citation type="journal article" date="2010" name="Genome Biol. Evol.">
        <title>Functional convergence in reduced genomes of bacterial symbionts spanning 200 My of evolution.</title>
        <authorList>
            <person name="McCutcheon J.P."/>
            <person name="Moran N.A."/>
        </authorList>
    </citation>
    <scope>NUCLEOTIDE SEQUENCE [LARGE SCALE GENOMIC DNA]</scope>
    <source>
        <strain evidence="12">CARI</strain>
    </source>
</reference>
<evidence type="ECO:0000256" key="7">
    <source>
        <dbReference type="ARBA" id="ARBA00035257"/>
    </source>
</evidence>
<keyword evidence="4 8" id="KW-0689">Ribosomal protein</keyword>
<dbReference type="HOGENOM" id="CLU_058591_0_2_10"/>
<dbReference type="PANTHER" id="PTHR11760">
    <property type="entry name" value="30S/40S RIBOSOMAL PROTEIN S3"/>
    <property type="match status" value="1"/>
</dbReference>
<dbReference type="GO" id="GO:0003735">
    <property type="term" value="F:structural constituent of ribosome"/>
    <property type="evidence" value="ECO:0007669"/>
    <property type="project" value="InterPro"/>
</dbReference>
<protein>
    <recommendedName>
        <fullName evidence="7 8">Small ribosomal subunit protein uS3</fullName>
    </recommendedName>
</protein>
<feature type="domain" description="KH type-2" evidence="10">
    <location>
        <begin position="36"/>
        <end position="106"/>
    </location>
</feature>
<evidence type="ECO:0000256" key="1">
    <source>
        <dbReference type="ARBA" id="ARBA00010761"/>
    </source>
</evidence>
<dbReference type="CDD" id="cd02412">
    <property type="entry name" value="KH-II_30S_S3"/>
    <property type="match status" value="1"/>
</dbReference>
<evidence type="ECO:0000256" key="5">
    <source>
        <dbReference type="ARBA" id="ARBA00023274"/>
    </source>
</evidence>
<dbReference type="Pfam" id="PF07650">
    <property type="entry name" value="KH_2"/>
    <property type="match status" value="1"/>
</dbReference>
<dbReference type="PROSITE" id="PS50084">
    <property type="entry name" value="KH_TYPE_1"/>
    <property type="match status" value="1"/>
</dbReference>
<dbReference type="Gene3D" id="3.30.1140.32">
    <property type="entry name" value="Ribosomal protein S3, C-terminal domain"/>
    <property type="match status" value="1"/>
</dbReference>
<accession>E0TJR6</accession>
<dbReference type="Proteomes" id="UP000002231">
    <property type="component" value="Chromosome"/>
</dbReference>
<dbReference type="InterPro" id="IPR005704">
    <property type="entry name" value="Ribosomal_uS3_bac-typ"/>
</dbReference>
<dbReference type="InterPro" id="IPR009019">
    <property type="entry name" value="KH_sf_prok-type"/>
</dbReference>